<dbReference type="Pfam" id="PF03120">
    <property type="entry name" value="OB_DNA_ligase"/>
    <property type="match status" value="1"/>
</dbReference>
<dbReference type="InterPro" id="IPR004150">
    <property type="entry name" value="NAD_DNA_ligase_OB"/>
</dbReference>
<feature type="binding site" evidence="13">
    <location>
        <position position="442"/>
    </location>
    <ligand>
        <name>Zn(2+)</name>
        <dbReference type="ChEBI" id="CHEBI:29105"/>
    </ligand>
</feature>
<dbReference type="EMBL" id="JADOUF010000001">
    <property type="protein sequence ID" value="MBG6134182.1"/>
    <property type="molecule type" value="Genomic_DNA"/>
</dbReference>
<dbReference type="SUPFAM" id="SSF50249">
    <property type="entry name" value="Nucleic acid-binding proteins"/>
    <property type="match status" value="1"/>
</dbReference>
<dbReference type="SUPFAM" id="SSF52113">
    <property type="entry name" value="BRCT domain"/>
    <property type="match status" value="1"/>
</dbReference>
<protein>
    <recommendedName>
        <fullName evidence="2 13">DNA ligase</fullName>
        <ecNumber evidence="1 13">6.5.1.2</ecNumber>
    </recommendedName>
    <alternativeName>
        <fullName evidence="13">Polydeoxyribonucleotide synthase [NAD(+)]</fullName>
    </alternativeName>
</protein>
<evidence type="ECO:0000256" key="6">
    <source>
        <dbReference type="ARBA" id="ARBA00022763"/>
    </source>
</evidence>
<dbReference type="Gene3D" id="2.40.50.140">
    <property type="entry name" value="Nucleic acid-binding proteins"/>
    <property type="match status" value="1"/>
</dbReference>
<dbReference type="InterPro" id="IPR041663">
    <property type="entry name" value="DisA/LigA_HHH"/>
</dbReference>
<dbReference type="InterPro" id="IPR001679">
    <property type="entry name" value="DNA_ligase"/>
</dbReference>
<evidence type="ECO:0000313" key="15">
    <source>
        <dbReference type="EMBL" id="MBG6134182.1"/>
    </source>
</evidence>
<dbReference type="InterPro" id="IPR001357">
    <property type="entry name" value="BRCT_dom"/>
</dbReference>
<keyword evidence="10 13" id="KW-0234">DNA repair</keyword>
<evidence type="ECO:0000256" key="13">
    <source>
        <dbReference type="HAMAP-Rule" id="MF_01588"/>
    </source>
</evidence>
<reference evidence="15" key="1">
    <citation type="submission" date="2020-11" db="EMBL/GenBank/DDBJ databases">
        <title>Sequencing the genomes of 1000 actinobacteria strains.</title>
        <authorList>
            <person name="Klenk H.-P."/>
        </authorList>
    </citation>
    <scope>NUCLEOTIDE SEQUENCE</scope>
    <source>
        <strain evidence="15">DSM 45356</strain>
    </source>
</reference>
<evidence type="ECO:0000313" key="16">
    <source>
        <dbReference type="Proteomes" id="UP000622552"/>
    </source>
</evidence>
<accession>A0A8J7GD09</accession>
<dbReference type="GO" id="GO:0006281">
    <property type="term" value="P:DNA repair"/>
    <property type="evidence" value="ECO:0007669"/>
    <property type="project" value="UniProtKB-KW"/>
</dbReference>
<dbReference type="InterPro" id="IPR036420">
    <property type="entry name" value="BRCT_dom_sf"/>
</dbReference>
<organism evidence="15 16">
    <name type="scientific">Longispora fulva</name>
    <dbReference type="NCBI Taxonomy" id="619741"/>
    <lineage>
        <taxon>Bacteria</taxon>
        <taxon>Bacillati</taxon>
        <taxon>Actinomycetota</taxon>
        <taxon>Actinomycetes</taxon>
        <taxon>Micromonosporales</taxon>
        <taxon>Micromonosporaceae</taxon>
        <taxon>Longispora</taxon>
    </lineage>
</organism>
<dbReference type="NCBIfam" id="TIGR00575">
    <property type="entry name" value="dnlj"/>
    <property type="match status" value="1"/>
</dbReference>
<dbReference type="SUPFAM" id="SSF56091">
    <property type="entry name" value="DNA ligase/mRNA capping enzyme, catalytic domain"/>
    <property type="match status" value="1"/>
</dbReference>
<feature type="domain" description="BRCT" evidence="14">
    <location>
        <begin position="605"/>
        <end position="679"/>
    </location>
</feature>
<dbReference type="GO" id="GO:0046872">
    <property type="term" value="F:metal ion binding"/>
    <property type="evidence" value="ECO:0007669"/>
    <property type="project" value="UniProtKB-KW"/>
</dbReference>
<dbReference type="Pfam" id="PF00533">
    <property type="entry name" value="BRCT"/>
    <property type="match status" value="1"/>
</dbReference>
<feature type="binding site" evidence="13">
    <location>
        <position position="118"/>
    </location>
    <ligand>
        <name>NAD(+)</name>
        <dbReference type="ChEBI" id="CHEBI:57540"/>
    </ligand>
</feature>
<evidence type="ECO:0000256" key="5">
    <source>
        <dbReference type="ARBA" id="ARBA00022723"/>
    </source>
</evidence>
<dbReference type="PIRSF" id="PIRSF001604">
    <property type="entry name" value="LigA"/>
    <property type="match status" value="1"/>
</dbReference>
<evidence type="ECO:0000256" key="9">
    <source>
        <dbReference type="ARBA" id="ARBA00023027"/>
    </source>
</evidence>
<keyword evidence="16" id="KW-1185">Reference proteome</keyword>
<feature type="binding site" evidence="13">
    <location>
        <position position="420"/>
    </location>
    <ligand>
        <name>Zn(2+)</name>
        <dbReference type="ChEBI" id="CHEBI:29105"/>
    </ligand>
</feature>
<dbReference type="Gene3D" id="3.30.470.30">
    <property type="entry name" value="DNA ligase/mRNA capping enzyme"/>
    <property type="match status" value="1"/>
</dbReference>
<dbReference type="SUPFAM" id="SSF47781">
    <property type="entry name" value="RuvA domain 2-like"/>
    <property type="match status" value="1"/>
</dbReference>
<proteinExistence type="inferred from homology"/>
<dbReference type="InterPro" id="IPR018239">
    <property type="entry name" value="DNA_ligase_AS"/>
</dbReference>
<feature type="binding site" evidence="13">
    <location>
        <position position="423"/>
    </location>
    <ligand>
        <name>Zn(2+)</name>
        <dbReference type="ChEBI" id="CHEBI:29105"/>
    </ligand>
</feature>
<dbReference type="AlphaFoldDB" id="A0A8J7GD09"/>
<keyword evidence="6 13" id="KW-0227">DNA damage</keyword>
<keyword evidence="3 13" id="KW-0436">Ligase</keyword>
<dbReference type="InterPro" id="IPR013840">
    <property type="entry name" value="DNAligase_N"/>
</dbReference>
<evidence type="ECO:0000256" key="3">
    <source>
        <dbReference type="ARBA" id="ARBA00022598"/>
    </source>
</evidence>
<evidence type="ECO:0000256" key="4">
    <source>
        <dbReference type="ARBA" id="ARBA00022705"/>
    </source>
</evidence>
<dbReference type="InterPro" id="IPR012340">
    <property type="entry name" value="NA-bd_OB-fold"/>
</dbReference>
<comment type="caution">
    <text evidence="15">The sequence shown here is derived from an EMBL/GenBank/DDBJ whole genome shotgun (WGS) entry which is preliminary data.</text>
</comment>
<feature type="binding site" evidence="13">
    <location>
        <position position="141"/>
    </location>
    <ligand>
        <name>NAD(+)</name>
        <dbReference type="ChEBI" id="CHEBI:57540"/>
    </ligand>
</feature>
<feature type="binding site" evidence="13">
    <location>
        <begin position="87"/>
        <end position="88"/>
    </location>
    <ligand>
        <name>NAD(+)</name>
        <dbReference type="ChEBI" id="CHEBI:57540"/>
    </ligand>
</feature>
<evidence type="ECO:0000256" key="12">
    <source>
        <dbReference type="ARBA" id="ARBA00060881"/>
    </source>
</evidence>
<dbReference type="Gene3D" id="1.10.287.610">
    <property type="entry name" value="Helix hairpin bin"/>
    <property type="match status" value="1"/>
</dbReference>
<keyword evidence="7 13" id="KW-0862">Zinc</keyword>
<comment type="function">
    <text evidence="13">DNA ligase that catalyzes the formation of phosphodiester linkages between 5'-phosphoryl and 3'-hydroxyl groups in double-stranded DNA using NAD as a coenzyme and as the energy source for the reaction. It is essential for DNA replication and repair of damaged DNA.</text>
</comment>
<feature type="binding site" evidence="13">
    <location>
        <begin position="40"/>
        <end position="44"/>
    </location>
    <ligand>
        <name>NAD(+)</name>
        <dbReference type="ChEBI" id="CHEBI:57540"/>
    </ligand>
</feature>
<dbReference type="NCBIfam" id="NF005932">
    <property type="entry name" value="PRK07956.1"/>
    <property type="match status" value="1"/>
</dbReference>
<comment type="caution">
    <text evidence="13">Lacks conserved residue(s) required for the propagation of feature annotation.</text>
</comment>
<dbReference type="FunFam" id="2.40.50.140:FF:000012">
    <property type="entry name" value="DNA ligase"/>
    <property type="match status" value="1"/>
</dbReference>
<evidence type="ECO:0000256" key="8">
    <source>
        <dbReference type="ARBA" id="ARBA00022842"/>
    </source>
</evidence>
<dbReference type="EC" id="6.5.1.2" evidence="1 13"/>
<dbReference type="InterPro" id="IPR013839">
    <property type="entry name" value="DNAligase_adenylation"/>
</dbReference>
<dbReference type="CDD" id="cd17748">
    <property type="entry name" value="BRCT_DNA_ligase_like"/>
    <property type="match status" value="1"/>
</dbReference>
<feature type="binding site" evidence="13">
    <location>
        <position position="302"/>
    </location>
    <ligand>
        <name>NAD(+)</name>
        <dbReference type="ChEBI" id="CHEBI:57540"/>
    </ligand>
</feature>
<sequence>MSSTTTPSTVTSPGEYAAAVEAARTAAAAYYADGTQAMDDDVYDALVRAIAAWEDAHPDEVLPDSPTGKVAGGTATGDVPHTRPMLSLDNVFNAEQLTAWAAGLERRLGRPVEAWAVETKLDGLAIAARYQAGRLVQLITRGNGTEGEDVTAQGAGHILGLPERLARPETLEVRGEVLLTREQYEAATTARVHAGGDPFSNPRSAAAGSMRTKNRPYEVEWTFFGYSALPLDATSPSLAADLAALPHSGLLDLLTDLGVQTSAAALAGAIRYDTLDGVLARIEEIGDARAGLGFGIDGIVIKTDPALDQEQAGFSSRAPRWAIAYKLPADTKITKLLAVEWEVGRTGIIAPRAVLEPVEIGGVIVTYATLHNAADITRKGLLIGDQVTVYRAGDVIPAIEAPLVAVRTGAETPIAIPEVCPRCGSDIDRTQERWRCTLGRACNAVASIDYAVSRDALDIEGLGHTRIVQLVDAGLIEDFADLFTLTREQILGLDRMGDISTDNLLAALETAKQQPLARVLTALGVRGTGRSMSRRIAKHFATMDNIRTADTEALQHVDGLGPEKTPVIVDELKDLAPVIDKLVAAGVNMTEPGAVPPGQEPAGDASDLPLAGKSVVVTGSMTGPLADLTRNEMNELIERAGGKASGSVSAKTALLVAGDKAGSKLAKAESLGVPVMGPDEFADLVTAFLSS</sequence>
<evidence type="ECO:0000256" key="2">
    <source>
        <dbReference type="ARBA" id="ARBA00013308"/>
    </source>
</evidence>
<dbReference type="Proteomes" id="UP000622552">
    <property type="component" value="Unassembled WGS sequence"/>
</dbReference>
<evidence type="ECO:0000256" key="10">
    <source>
        <dbReference type="ARBA" id="ARBA00023204"/>
    </source>
</evidence>
<dbReference type="InterPro" id="IPR010994">
    <property type="entry name" value="RuvA_2-like"/>
</dbReference>
<dbReference type="HAMAP" id="MF_01588">
    <property type="entry name" value="DNA_ligase_A"/>
    <property type="match status" value="1"/>
</dbReference>
<dbReference type="SMART" id="SM00532">
    <property type="entry name" value="LIGANc"/>
    <property type="match status" value="1"/>
</dbReference>
<dbReference type="GO" id="GO:0006260">
    <property type="term" value="P:DNA replication"/>
    <property type="evidence" value="ECO:0007669"/>
    <property type="project" value="UniProtKB-KW"/>
</dbReference>
<dbReference type="PROSITE" id="PS01055">
    <property type="entry name" value="DNA_LIGASE_N1"/>
    <property type="match status" value="1"/>
</dbReference>
<dbReference type="Gene3D" id="3.40.50.10190">
    <property type="entry name" value="BRCT domain"/>
    <property type="match status" value="1"/>
</dbReference>
<gene>
    <name evidence="13" type="primary">ligA</name>
    <name evidence="15" type="ORF">IW245_000376</name>
</gene>
<feature type="binding site" evidence="13">
    <location>
        <position position="326"/>
    </location>
    <ligand>
        <name>NAD(+)</name>
        <dbReference type="ChEBI" id="CHEBI:57540"/>
    </ligand>
</feature>
<name>A0A8J7GD09_9ACTN</name>
<dbReference type="SMART" id="SM00292">
    <property type="entry name" value="BRCT"/>
    <property type="match status" value="1"/>
</dbReference>
<comment type="catalytic activity">
    <reaction evidence="11 13">
        <text>NAD(+) + (deoxyribonucleotide)n-3'-hydroxyl + 5'-phospho-(deoxyribonucleotide)m = (deoxyribonucleotide)n+m + AMP + beta-nicotinamide D-nucleotide.</text>
        <dbReference type="EC" id="6.5.1.2"/>
    </reaction>
</comment>
<evidence type="ECO:0000259" key="14">
    <source>
        <dbReference type="PROSITE" id="PS50172"/>
    </source>
</evidence>
<keyword evidence="8 13" id="KW-0460">Magnesium</keyword>
<feature type="active site" description="N6-AMP-lysine intermediate" evidence="13">
    <location>
        <position position="120"/>
    </location>
</feature>
<dbReference type="RefSeq" id="WP_197001445.1">
    <property type="nucleotide sequence ID" value="NZ_BONS01000026.1"/>
</dbReference>
<evidence type="ECO:0000256" key="7">
    <source>
        <dbReference type="ARBA" id="ARBA00022833"/>
    </source>
</evidence>
<dbReference type="Pfam" id="PF12826">
    <property type="entry name" value="HHH_2"/>
    <property type="match status" value="1"/>
</dbReference>
<evidence type="ECO:0000256" key="11">
    <source>
        <dbReference type="ARBA" id="ARBA00034005"/>
    </source>
</evidence>
<keyword evidence="13" id="KW-0464">Manganese</keyword>
<comment type="similarity">
    <text evidence="12 13">Belongs to the NAD-dependent DNA ligase family. LigA subfamily.</text>
</comment>
<dbReference type="Gene3D" id="1.10.150.20">
    <property type="entry name" value="5' to 3' exonuclease, C-terminal subdomain"/>
    <property type="match status" value="2"/>
</dbReference>
<comment type="cofactor">
    <cofactor evidence="13">
        <name>Mg(2+)</name>
        <dbReference type="ChEBI" id="CHEBI:18420"/>
    </cofactor>
    <cofactor evidence="13">
        <name>Mn(2+)</name>
        <dbReference type="ChEBI" id="CHEBI:29035"/>
    </cofactor>
</comment>
<keyword evidence="9 13" id="KW-0520">NAD</keyword>
<dbReference type="PROSITE" id="PS50172">
    <property type="entry name" value="BRCT"/>
    <property type="match status" value="1"/>
</dbReference>
<keyword evidence="5 13" id="KW-0479">Metal-binding</keyword>
<keyword evidence="4 13" id="KW-0235">DNA replication</keyword>
<dbReference type="Pfam" id="PF01653">
    <property type="entry name" value="DNA_ligase_aden"/>
    <property type="match status" value="1"/>
</dbReference>
<feature type="binding site" evidence="13">
    <location>
        <position position="176"/>
    </location>
    <ligand>
        <name>NAD(+)</name>
        <dbReference type="ChEBI" id="CHEBI:57540"/>
    </ligand>
</feature>
<evidence type="ECO:0000256" key="1">
    <source>
        <dbReference type="ARBA" id="ARBA00012722"/>
    </source>
</evidence>
<dbReference type="GO" id="GO:0003911">
    <property type="term" value="F:DNA ligase (NAD+) activity"/>
    <property type="evidence" value="ECO:0007669"/>
    <property type="project" value="UniProtKB-UniRule"/>
</dbReference>